<evidence type="ECO:0000256" key="1">
    <source>
        <dbReference type="SAM" id="MobiDB-lite"/>
    </source>
</evidence>
<name>A0ABQ9T858_PYRYE</name>
<evidence type="ECO:0000313" key="2">
    <source>
        <dbReference type="EMBL" id="KAK1857375.1"/>
    </source>
</evidence>
<dbReference type="Proteomes" id="UP000798662">
    <property type="component" value="Unassembled WGS sequence"/>
</dbReference>
<proteinExistence type="predicted"/>
<evidence type="ECO:0000313" key="3">
    <source>
        <dbReference type="Proteomes" id="UP000798662"/>
    </source>
</evidence>
<feature type="compositionally biased region" description="Acidic residues" evidence="1">
    <location>
        <begin position="15"/>
        <end position="26"/>
    </location>
</feature>
<accession>A0ABQ9T858</accession>
<organism evidence="2 3">
    <name type="scientific">Pyropia yezoensis</name>
    <name type="common">Susabi-nori</name>
    <name type="synonym">Porphyra yezoensis</name>
    <dbReference type="NCBI Taxonomy" id="2788"/>
    <lineage>
        <taxon>Eukaryota</taxon>
        <taxon>Rhodophyta</taxon>
        <taxon>Bangiophyceae</taxon>
        <taxon>Bangiales</taxon>
        <taxon>Bangiaceae</taxon>
        <taxon>Pyropia</taxon>
    </lineage>
</organism>
<sequence length="636" mass="66655">MMEAFTPSDYGSDIDGGDGSDAEEDAMSTAASGVAAGSAAPDSSPRSAQAPPPDERTFMLEALCIKRWRLKRVLAHVTAVSTAFDFSLRLLWLNTAHRLYAAVGAAGWAGALPSTPAGWTDYWHWASNAVSCRGAEGGTLPRTVECAACGRARENKLSGPAFESAVPDAAARTAVLGSIAALRGRVQPTTSGEGPPAADTGSASVQAASGPAALFPTGGAAAVSSRWWAYTPFLLAVQQEEVRRPFALIPGKAAPLHMHGTLTRARLSRLVNGLRVGDKEWRAALEKQGCLVADVKTLTIVSADPGVRAVLTAVSSGPKAAAWAPRPRIWAQRLERARLVANDALLRAALAVDAVVTRVTGLSASATAAVEAAADAAAGIAPAVVPLQAPRGRTGSALGDTAGVRTPEQVTEHASISVADPEAVRVASRAWLAARTQALYGDLWGAEGTRGLRTARLHAVLQRGRFAAQVARELTGGRLRRVVDGAVVAVAIGDAATRGGALHLTRRLRHLCWTVDVPERNTSAACDGCHTRLALVFPTPASPPQVPRGTRVCGRRRGVRGRTGRPSGVQRGWWDRSAPVRYARRRAACRAEAENAATARAAAHPRPHAGPVFRADRKAVVWCVKVCVEPTCAEGW</sequence>
<dbReference type="EMBL" id="WMLA01000017">
    <property type="protein sequence ID" value="KAK1857375.1"/>
    <property type="molecule type" value="Genomic_DNA"/>
</dbReference>
<gene>
    <name evidence="2" type="ORF">I4F81_012934</name>
</gene>
<feature type="region of interest" description="Disordered" evidence="1">
    <location>
        <begin position="186"/>
        <end position="205"/>
    </location>
</feature>
<protein>
    <submittedName>
        <fullName evidence="2">Uncharacterized protein</fullName>
    </submittedName>
</protein>
<feature type="region of interest" description="Disordered" evidence="1">
    <location>
        <begin position="1"/>
        <end position="54"/>
    </location>
</feature>
<keyword evidence="3" id="KW-1185">Reference proteome</keyword>
<reference evidence="2" key="1">
    <citation type="submission" date="2019-11" db="EMBL/GenBank/DDBJ databases">
        <title>Nori genome reveals adaptations in red seaweeds to the harsh intertidal environment.</title>
        <authorList>
            <person name="Wang D."/>
            <person name="Mao Y."/>
        </authorList>
    </citation>
    <scope>NUCLEOTIDE SEQUENCE [LARGE SCALE GENOMIC DNA]</scope>
    <source>
        <tissue evidence="2">Gametophyte</tissue>
    </source>
</reference>
<feature type="compositionally biased region" description="Low complexity" evidence="1">
    <location>
        <begin position="27"/>
        <end position="49"/>
    </location>
</feature>
<comment type="caution">
    <text evidence="2">The sequence shown here is derived from an EMBL/GenBank/DDBJ whole genome shotgun (WGS) entry which is preliminary data.</text>
</comment>